<sequence>MLNKSLYGTKQATRQWGAHLDDSFKQLGLSACESDESIFFNSETNIFVHIHVENGVIVGSSRDEILALLQGLKKTYKLKTKEKPKQHLRYTINWLKDRLILHEEDFCRKIVEEFRMEHANPIKTPAPLNVRQQLASDSPPFDLHLWQNAIGILTYLALHVLPNIIFKVNVLSQHVNEPTVTQWQLVKHLIRYLLEQ</sequence>
<reference evidence="2" key="1">
    <citation type="submission" date="2021-03" db="EMBL/GenBank/DDBJ databases">
        <title>Draft genome sequence of rust myrtle Austropuccinia psidii MF-1, a brazilian biotype.</title>
        <authorList>
            <person name="Quecine M.C."/>
            <person name="Pachon D.M.R."/>
            <person name="Bonatelli M.L."/>
            <person name="Correr F.H."/>
            <person name="Franceschini L.M."/>
            <person name="Leite T.F."/>
            <person name="Margarido G.R.A."/>
            <person name="Almeida C.A."/>
            <person name="Ferrarezi J.A."/>
            <person name="Labate C.A."/>
        </authorList>
    </citation>
    <scope>NUCLEOTIDE SEQUENCE</scope>
    <source>
        <strain evidence="2">MF-1</strain>
    </source>
</reference>
<dbReference type="EMBL" id="AVOT02003489">
    <property type="protein sequence ID" value="MBW0473672.1"/>
    <property type="molecule type" value="Genomic_DNA"/>
</dbReference>
<evidence type="ECO:0000313" key="3">
    <source>
        <dbReference type="Proteomes" id="UP000765509"/>
    </source>
</evidence>
<organism evidence="2 3">
    <name type="scientific">Austropuccinia psidii MF-1</name>
    <dbReference type="NCBI Taxonomy" id="1389203"/>
    <lineage>
        <taxon>Eukaryota</taxon>
        <taxon>Fungi</taxon>
        <taxon>Dikarya</taxon>
        <taxon>Basidiomycota</taxon>
        <taxon>Pucciniomycotina</taxon>
        <taxon>Pucciniomycetes</taxon>
        <taxon>Pucciniales</taxon>
        <taxon>Sphaerophragmiaceae</taxon>
        <taxon>Austropuccinia</taxon>
    </lineage>
</organism>
<name>A0A9Q3BZJ0_9BASI</name>
<dbReference type="Proteomes" id="UP000765509">
    <property type="component" value="Unassembled WGS sequence"/>
</dbReference>
<evidence type="ECO:0000259" key="1">
    <source>
        <dbReference type="Pfam" id="PF07727"/>
    </source>
</evidence>
<accession>A0A9Q3BZJ0</accession>
<dbReference type="AlphaFoldDB" id="A0A9Q3BZJ0"/>
<dbReference type="InterPro" id="IPR013103">
    <property type="entry name" value="RVT_2"/>
</dbReference>
<keyword evidence="3" id="KW-1185">Reference proteome</keyword>
<feature type="domain" description="Reverse transcriptase Ty1/copia-type" evidence="1">
    <location>
        <begin position="2"/>
        <end position="125"/>
    </location>
</feature>
<gene>
    <name evidence="2" type="ORF">O181_013387</name>
</gene>
<dbReference type="OrthoDB" id="2801217at2759"/>
<proteinExistence type="predicted"/>
<protein>
    <recommendedName>
        <fullName evidence="1">Reverse transcriptase Ty1/copia-type domain-containing protein</fullName>
    </recommendedName>
</protein>
<dbReference type="Pfam" id="PF07727">
    <property type="entry name" value="RVT_2"/>
    <property type="match status" value="1"/>
</dbReference>
<comment type="caution">
    <text evidence="2">The sequence shown here is derived from an EMBL/GenBank/DDBJ whole genome shotgun (WGS) entry which is preliminary data.</text>
</comment>
<evidence type="ECO:0000313" key="2">
    <source>
        <dbReference type="EMBL" id="MBW0473672.1"/>
    </source>
</evidence>